<dbReference type="Proteomes" id="UP000193467">
    <property type="component" value="Unassembled WGS sequence"/>
</dbReference>
<reference evidence="1 2" key="1">
    <citation type="submission" date="2016-07" db="EMBL/GenBank/DDBJ databases">
        <title>Pervasive Adenine N6-methylation of Active Genes in Fungi.</title>
        <authorList>
            <consortium name="DOE Joint Genome Institute"/>
            <person name="Mondo S.J."/>
            <person name="Dannebaum R.O."/>
            <person name="Kuo R.C."/>
            <person name="Labutti K."/>
            <person name="Haridas S."/>
            <person name="Kuo A."/>
            <person name="Salamov A."/>
            <person name="Ahrendt S.R."/>
            <person name="Lipzen A."/>
            <person name="Sullivan W."/>
            <person name="Andreopoulos W.B."/>
            <person name="Clum A."/>
            <person name="Lindquist E."/>
            <person name="Daum C."/>
            <person name="Ramamoorthy G.K."/>
            <person name="Gryganskyi A."/>
            <person name="Culley D."/>
            <person name="Magnuson J.K."/>
            <person name="James T.Y."/>
            <person name="O'Malley M.A."/>
            <person name="Stajich J.E."/>
            <person name="Spatafora J.W."/>
            <person name="Visel A."/>
            <person name="Grigoriev I.V."/>
        </authorList>
    </citation>
    <scope>NUCLEOTIDE SEQUENCE [LARGE SCALE GENOMIC DNA]</scope>
    <source>
        <strain evidence="1 2">62-1032</strain>
    </source>
</reference>
<comment type="caution">
    <text evidence="1">The sequence shown here is derived from an EMBL/GenBank/DDBJ whole genome shotgun (WGS) entry which is preliminary data.</text>
</comment>
<keyword evidence="2" id="KW-1185">Reference proteome</keyword>
<dbReference type="EMBL" id="MCGR01000040">
    <property type="protein sequence ID" value="ORY74766.1"/>
    <property type="molecule type" value="Genomic_DNA"/>
</dbReference>
<accession>A0A1Y2EUC2</accession>
<evidence type="ECO:0000313" key="1">
    <source>
        <dbReference type="EMBL" id="ORY74766.1"/>
    </source>
</evidence>
<protein>
    <submittedName>
        <fullName evidence="1">Uncharacterized protein</fullName>
    </submittedName>
</protein>
<gene>
    <name evidence="1" type="ORF">BCR35DRAFT_138732</name>
</gene>
<evidence type="ECO:0000313" key="2">
    <source>
        <dbReference type="Proteomes" id="UP000193467"/>
    </source>
</evidence>
<proteinExistence type="predicted"/>
<dbReference type="InParanoid" id="A0A1Y2EUC2"/>
<dbReference type="AlphaFoldDB" id="A0A1Y2EUC2"/>
<organism evidence="1 2">
    <name type="scientific">Leucosporidium creatinivorum</name>
    <dbReference type="NCBI Taxonomy" id="106004"/>
    <lineage>
        <taxon>Eukaryota</taxon>
        <taxon>Fungi</taxon>
        <taxon>Dikarya</taxon>
        <taxon>Basidiomycota</taxon>
        <taxon>Pucciniomycotina</taxon>
        <taxon>Microbotryomycetes</taxon>
        <taxon>Leucosporidiales</taxon>
        <taxon>Leucosporidium</taxon>
    </lineage>
</organism>
<name>A0A1Y2EUC2_9BASI</name>
<sequence length="153" mass="16356">MDENGELTMQMDGESLFSLLFSSSERRAELTLSSLLRPHSTPQALPSPKELLAASSGTSLLASLLSPLARALTLSLPRRSHQQEASARGDSMEVSLLSNYLKSTMARWFLQMAAGAVSNELEELGLDTRRAMGGAGALGMGDWDWGMRVGGVG</sequence>